<dbReference type="PROSITE" id="PS50283">
    <property type="entry name" value="NA_SOLUT_SYMP_3"/>
    <property type="match status" value="1"/>
</dbReference>
<feature type="transmembrane region" description="Helical" evidence="10">
    <location>
        <begin position="227"/>
        <end position="248"/>
    </location>
</feature>
<dbReference type="AlphaFoldDB" id="A0A1H8CR67"/>
<dbReference type="InterPro" id="IPR038377">
    <property type="entry name" value="Na/Glc_symporter_sf"/>
</dbReference>
<evidence type="ECO:0000256" key="6">
    <source>
        <dbReference type="ARBA" id="ARBA00022989"/>
    </source>
</evidence>
<evidence type="ECO:0000256" key="7">
    <source>
        <dbReference type="ARBA" id="ARBA00023136"/>
    </source>
</evidence>
<feature type="transmembrane region" description="Helical" evidence="10">
    <location>
        <begin position="127"/>
        <end position="151"/>
    </location>
</feature>
<dbReference type="PANTHER" id="PTHR46154:SF4">
    <property type="entry name" value="UREA ACTIVE TRANSPORTER"/>
    <property type="match status" value="1"/>
</dbReference>
<feature type="transmembrane region" description="Helical" evidence="10">
    <location>
        <begin position="418"/>
        <end position="435"/>
    </location>
</feature>
<feature type="transmembrane region" description="Helical" evidence="10">
    <location>
        <begin position="157"/>
        <end position="175"/>
    </location>
</feature>
<feature type="transmembrane region" description="Helical" evidence="10">
    <location>
        <begin position="43"/>
        <end position="62"/>
    </location>
</feature>
<dbReference type="Pfam" id="PF00474">
    <property type="entry name" value="SSF"/>
    <property type="match status" value="1"/>
</dbReference>
<organism evidence="11 12">
    <name type="scientific">Nitrosomonas marina</name>
    <dbReference type="NCBI Taxonomy" id="917"/>
    <lineage>
        <taxon>Bacteria</taxon>
        <taxon>Pseudomonadati</taxon>
        <taxon>Pseudomonadota</taxon>
        <taxon>Betaproteobacteria</taxon>
        <taxon>Nitrosomonadales</taxon>
        <taxon>Nitrosomonadaceae</taxon>
        <taxon>Nitrosomonas</taxon>
    </lineage>
</organism>
<keyword evidence="3" id="KW-0813">Transport</keyword>
<feature type="transmembrane region" description="Helical" evidence="10">
    <location>
        <begin position="269"/>
        <end position="297"/>
    </location>
</feature>
<dbReference type="GO" id="GO:0015293">
    <property type="term" value="F:symporter activity"/>
    <property type="evidence" value="ECO:0007669"/>
    <property type="project" value="UniProtKB-KW"/>
</dbReference>
<dbReference type="CDD" id="cd11476">
    <property type="entry name" value="SLC5sbd_DUR3"/>
    <property type="match status" value="1"/>
</dbReference>
<dbReference type="GO" id="GO:0006814">
    <property type="term" value="P:sodium ion transport"/>
    <property type="evidence" value="ECO:0007669"/>
    <property type="project" value="UniProtKB-KW"/>
</dbReference>
<dbReference type="RefSeq" id="WP_090628872.1">
    <property type="nucleotide sequence ID" value="NZ_FOCP01000005.1"/>
</dbReference>
<feature type="transmembrane region" description="Helical" evidence="10">
    <location>
        <begin position="12"/>
        <end position="31"/>
    </location>
</feature>
<dbReference type="STRING" id="917.SAMN05216326_11010"/>
<comment type="subcellular location">
    <subcellularLocation>
        <location evidence="1">Membrane</location>
        <topology evidence="1">Multi-pass membrane protein</topology>
    </subcellularLocation>
</comment>
<keyword evidence="4 10" id="KW-0812">Transmembrane</keyword>
<dbReference type="Gene3D" id="1.20.1730.10">
    <property type="entry name" value="Sodium/glucose cotransporter"/>
    <property type="match status" value="1"/>
</dbReference>
<dbReference type="EMBL" id="FOCP01000005">
    <property type="protein sequence ID" value="SEM96934.1"/>
    <property type="molecule type" value="Genomic_DNA"/>
</dbReference>
<dbReference type="InterPro" id="IPR001734">
    <property type="entry name" value="Na/solute_symporter"/>
</dbReference>
<gene>
    <name evidence="11" type="ORF">SAMN05216325_10575</name>
</gene>
<evidence type="ECO:0000313" key="12">
    <source>
        <dbReference type="Proteomes" id="UP000199459"/>
    </source>
</evidence>
<dbReference type="PROSITE" id="PS00456">
    <property type="entry name" value="NA_SOLUT_SYMP_1"/>
    <property type="match status" value="1"/>
</dbReference>
<dbReference type="InterPro" id="IPR018212">
    <property type="entry name" value="Na/solute_symporter_CS"/>
</dbReference>
<comment type="similarity">
    <text evidence="2 9">Belongs to the sodium:solute symporter (SSF) (TC 2.A.21) family.</text>
</comment>
<dbReference type="InterPro" id="IPR031155">
    <property type="entry name" value="DUR"/>
</dbReference>
<evidence type="ECO:0000256" key="2">
    <source>
        <dbReference type="ARBA" id="ARBA00006434"/>
    </source>
</evidence>
<proteinExistence type="inferred from homology"/>
<reference evidence="11 12" key="1">
    <citation type="submission" date="2016-10" db="EMBL/GenBank/DDBJ databases">
        <authorList>
            <person name="de Groot N.N."/>
        </authorList>
    </citation>
    <scope>NUCLEOTIDE SEQUENCE [LARGE SCALE GENOMIC DNA]</scope>
    <source>
        <strain evidence="11 12">Nm22</strain>
    </source>
</reference>
<feature type="transmembrane region" description="Helical" evidence="10">
    <location>
        <begin position="390"/>
        <end position="411"/>
    </location>
</feature>
<evidence type="ECO:0000256" key="4">
    <source>
        <dbReference type="ARBA" id="ARBA00022692"/>
    </source>
</evidence>
<feature type="transmembrane region" description="Helical" evidence="10">
    <location>
        <begin position="317"/>
        <end position="343"/>
    </location>
</feature>
<feature type="transmembrane region" description="Helical" evidence="10">
    <location>
        <begin position="441"/>
        <end position="461"/>
    </location>
</feature>
<sequence length="475" mass="51501">MNHDAIFLSPSLGWFLLVIISVIWIALGTYWGRKNKQFEQHALAGRNVGLTLASATAVATWITSNTTMLAPQFALQMGIWGMLAYSTAAFGLFLFAPMAKRIRALMPHGYTSGDFIRLRYGKKAWGIFLLFTLFYSLAWLVSMAMAGGILLNALSGIPYEYGMSILLLVCVIYTMRGGLYAVIGTDFIQSLIILAGIVIVGFAVLNHVSIETIHTNLAAEKPMLLNIMFPVAIMVVFNNLLFGLGEVFHNNIWWSRAFAFREGVGQKAFLIAGFIWLPIPVAAGFIALASGALNVAVPSADMVGPLVVANVLGTAGAVAIFIVVFCSLASSIDSLLAATSDLITEDIYRKIVYPKASSEQLKKAAQIVTLLLGLVAWLVCLPRIGTLATVLFFAGPLVGSMIWPIITGLYWKHATSSGAICGMLLGSALGLLAYFQIGWYIATLVSAVASMACVIFFAYCYPDSYDWHRLKEQQA</sequence>
<keyword evidence="5" id="KW-0769">Symport</keyword>
<evidence type="ECO:0000313" key="11">
    <source>
        <dbReference type="EMBL" id="SEM96934.1"/>
    </source>
</evidence>
<feature type="transmembrane region" description="Helical" evidence="10">
    <location>
        <begin position="364"/>
        <end position="384"/>
    </location>
</feature>
<keyword evidence="6 10" id="KW-1133">Transmembrane helix</keyword>
<evidence type="ECO:0000256" key="9">
    <source>
        <dbReference type="RuleBase" id="RU362091"/>
    </source>
</evidence>
<dbReference type="OrthoDB" id="9789704at2"/>
<dbReference type="PANTHER" id="PTHR46154">
    <property type="match status" value="1"/>
</dbReference>
<keyword evidence="7 10" id="KW-0472">Membrane</keyword>
<evidence type="ECO:0000256" key="3">
    <source>
        <dbReference type="ARBA" id="ARBA00022448"/>
    </source>
</evidence>
<name>A0A1H8CR67_9PROT</name>
<keyword evidence="8" id="KW-0739">Sodium transport</keyword>
<keyword evidence="8" id="KW-0915">Sodium</keyword>
<accession>A0A1H8CR67</accession>
<keyword evidence="8" id="KW-0406">Ion transport</keyword>
<dbReference type="GO" id="GO:0015204">
    <property type="term" value="F:urea transmembrane transporter activity"/>
    <property type="evidence" value="ECO:0007669"/>
    <property type="project" value="InterPro"/>
</dbReference>
<feature type="transmembrane region" description="Helical" evidence="10">
    <location>
        <begin position="187"/>
        <end position="207"/>
    </location>
</feature>
<evidence type="ECO:0000256" key="1">
    <source>
        <dbReference type="ARBA" id="ARBA00004141"/>
    </source>
</evidence>
<feature type="transmembrane region" description="Helical" evidence="10">
    <location>
        <begin position="74"/>
        <end position="96"/>
    </location>
</feature>
<evidence type="ECO:0000256" key="10">
    <source>
        <dbReference type="SAM" id="Phobius"/>
    </source>
</evidence>
<evidence type="ECO:0000256" key="5">
    <source>
        <dbReference type="ARBA" id="ARBA00022847"/>
    </source>
</evidence>
<evidence type="ECO:0000256" key="8">
    <source>
        <dbReference type="ARBA" id="ARBA00023201"/>
    </source>
</evidence>
<dbReference type="GO" id="GO:0016020">
    <property type="term" value="C:membrane"/>
    <property type="evidence" value="ECO:0007669"/>
    <property type="project" value="UniProtKB-SubCell"/>
</dbReference>
<protein>
    <submittedName>
        <fullName evidence="11">Na+/proline symporter</fullName>
    </submittedName>
</protein>
<dbReference type="Proteomes" id="UP000199459">
    <property type="component" value="Unassembled WGS sequence"/>
</dbReference>